<feature type="compositionally biased region" description="Basic and acidic residues" evidence="1">
    <location>
        <begin position="274"/>
        <end position="284"/>
    </location>
</feature>
<dbReference type="AlphaFoldDB" id="A0AAV4BT62"/>
<feature type="compositionally biased region" description="Basic and acidic residues" evidence="1">
    <location>
        <begin position="248"/>
        <end position="264"/>
    </location>
</feature>
<evidence type="ECO:0000256" key="2">
    <source>
        <dbReference type="SAM" id="Phobius"/>
    </source>
</evidence>
<evidence type="ECO:0000313" key="3">
    <source>
        <dbReference type="EMBL" id="GFO23374.1"/>
    </source>
</evidence>
<evidence type="ECO:0000256" key="1">
    <source>
        <dbReference type="SAM" id="MobiDB-lite"/>
    </source>
</evidence>
<gene>
    <name evidence="3" type="ORF">PoB_004987900</name>
</gene>
<evidence type="ECO:0000313" key="4">
    <source>
        <dbReference type="Proteomes" id="UP000735302"/>
    </source>
</evidence>
<dbReference type="EMBL" id="BLXT01005511">
    <property type="protein sequence ID" value="GFO23374.1"/>
    <property type="molecule type" value="Genomic_DNA"/>
</dbReference>
<keyword evidence="2" id="KW-1133">Transmembrane helix</keyword>
<keyword evidence="2" id="KW-0472">Membrane</keyword>
<dbReference type="Proteomes" id="UP000735302">
    <property type="component" value="Unassembled WGS sequence"/>
</dbReference>
<organism evidence="3 4">
    <name type="scientific">Plakobranchus ocellatus</name>
    <dbReference type="NCBI Taxonomy" id="259542"/>
    <lineage>
        <taxon>Eukaryota</taxon>
        <taxon>Metazoa</taxon>
        <taxon>Spiralia</taxon>
        <taxon>Lophotrochozoa</taxon>
        <taxon>Mollusca</taxon>
        <taxon>Gastropoda</taxon>
        <taxon>Heterobranchia</taxon>
        <taxon>Euthyneura</taxon>
        <taxon>Panpulmonata</taxon>
        <taxon>Sacoglossa</taxon>
        <taxon>Placobranchoidea</taxon>
        <taxon>Plakobranchidae</taxon>
        <taxon>Plakobranchus</taxon>
    </lineage>
</organism>
<protein>
    <recommendedName>
        <fullName evidence="5">L-Fucosyltransferase</fullName>
    </recommendedName>
</protein>
<feature type="region of interest" description="Disordered" evidence="1">
    <location>
        <begin position="248"/>
        <end position="284"/>
    </location>
</feature>
<keyword evidence="2" id="KW-0812">Transmembrane</keyword>
<proteinExistence type="predicted"/>
<comment type="caution">
    <text evidence="3">The sequence shown here is derived from an EMBL/GenBank/DDBJ whole genome shotgun (WGS) entry which is preliminary data.</text>
</comment>
<evidence type="ECO:0008006" key="5">
    <source>
        <dbReference type="Google" id="ProtNLM"/>
    </source>
</evidence>
<sequence length="728" mass="82510">MAIVGYQCSTKSELSKASATFYTVPEKPLMKLKRNFLFLRSPIILLVLVLTVTIFLANQASYSRQYGEVTQAYSVQKPSDFKGREEVQKAYAVKVDRLEDSCRNCTKNVTSISRSKTVRPLPYDPGRMKNRAIVQHLADEKVRDSQVTKATELNTKVDVASVAEATKQSDVPHVSEIAKRRKEGKVNKAEAEIKGKEYIKKPDNVKKAMNTKQNTIPVESKTVKNDREHKLKPVVEGTKQFQNKESWKQVKGVEKTRDAKDTLKSKPVQQVQPKENDKNKTKEAERLADVKKSKIIEKEKVTQQVNAAKQIQTQLKAKEGAKDQTVAQKNSTVAKLKQFASNKEKYTNASSRVKYLIYLCDKKVHCYGLGDRQRAIVATYFLAELTNRRFGIIMTTPSNIRDFYEPNLVNWDIPESELPTNATTREIQAMGPKAHLHLDTIDFNVEYPEDIVYIRTNKVLWYSFLKNPIYKNRIPGWARIHQSHLIATGWLRLMKPTPLLRASLNDALIDIAQKIQEEAEVWKHLGKTRCCKKISLPKVLPACPGGAAICSKNMSSQACCDRLRTKLFEGCLDLKAVCSGIDSKSCSSSLYSSFPKRWDRPRTETLAHNFCTLPPPVSRLNGTIESIRRKQGFDLTDMNLVCAHIRLGHSKTFPFETHTFNKQQGVSGVWDFLKGFAQKGYHMYLASDAQEVKDEAKAIFGERLLMADTQIVHIAYVQQGQDQKAGMQ</sequence>
<keyword evidence="4" id="KW-1185">Reference proteome</keyword>
<accession>A0AAV4BT62</accession>
<name>A0AAV4BT62_9GAST</name>
<reference evidence="3 4" key="1">
    <citation type="journal article" date="2021" name="Elife">
        <title>Chloroplast acquisition without the gene transfer in kleptoplastic sea slugs, Plakobranchus ocellatus.</title>
        <authorList>
            <person name="Maeda T."/>
            <person name="Takahashi S."/>
            <person name="Yoshida T."/>
            <person name="Shimamura S."/>
            <person name="Takaki Y."/>
            <person name="Nagai Y."/>
            <person name="Toyoda A."/>
            <person name="Suzuki Y."/>
            <person name="Arimoto A."/>
            <person name="Ishii H."/>
            <person name="Satoh N."/>
            <person name="Nishiyama T."/>
            <person name="Hasebe M."/>
            <person name="Maruyama T."/>
            <person name="Minagawa J."/>
            <person name="Obokata J."/>
            <person name="Shigenobu S."/>
        </authorList>
    </citation>
    <scope>NUCLEOTIDE SEQUENCE [LARGE SCALE GENOMIC DNA]</scope>
</reference>
<feature type="transmembrane region" description="Helical" evidence="2">
    <location>
        <begin position="37"/>
        <end position="57"/>
    </location>
</feature>